<keyword evidence="2" id="KW-1185">Reference proteome</keyword>
<reference evidence="1 2" key="1">
    <citation type="submission" date="2014-02" db="EMBL/GenBank/DDBJ databases">
        <title>The genome sequence of Colletotrichum fioriniae PJ7.</title>
        <authorList>
            <person name="Baroncelli R."/>
            <person name="Thon M.R."/>
        </authorList>
    </citation>
    <scope>NUCLEOTIDE SEQUENCE [LARGE SCALE GENOMIC DNA]</scope>
    <source>
        <strain evidence="1 2">PJ7</strain>
    </source>
</reference>
<gene>
    <name evidence="1" type="ORF">CFIO01_04446</name>
</gene>
<dbReference type="HOGENOM" id="CLU_1555117_0_0_1"/>
<sequence>MAIVPRQPDPSYELPTEARSGFTKMRHDGLVLSQLAATPNLIQLLLSSINYATRIDTSTGHVDRLVSPRPETLRFLVSRLVACHIHFLCKMARYSARPQLRPRPWPPNSKCAIIIPLEIGRDEEEHVRNHLGDAENLLQRGPIPHWNDSDARSTAPNSLSAAIRFHLPFTDF</sequence>
<dbReference type="EMBL" id="JARH01000104">
    <property type="protein sequence ID" value="EXF85438.1"/>
    <property type="molecule type" value="Genomic_DNA"/>
</dbReference>
<comment type="caution">
    <text evidence="1">The sequence shown here is derived from an EMBL/GenBank/DDBJ whole genome shotgun (WGS) entry which is preliminary data.</text>
</comment>
<protein>
    <submittedName>
        <fullName evidence="1">Uncharacterized protein</fullName>
    </submittedName>
</protein>
<dbReference type="OrthoDB" id="10292502at2759"/>
<proteinExistence type="predicted"/>
<name>A0A010SKR7_9PEZI</name>
<dbReference type="AlphaFoldDB" id="A0A010SKR7"/>
<evidence type="ECO:0000313" key="2">
    <source>
        <dbReference type="Proteomes" id="UP000020467"/>
    </source>
</evidence>
<organism evidence="1 2">
    <name type="scientific">Colletotrichum fioriniae PJ7</name>
    <dbReference type="NCBI Taxonomy" id="1445577"/>
    <lineage>
        <taxon>Eukaryota</taxon>
        <taxon>Fungi</taxon>
        <taxon>Dikarya</taxon>
        <taxon>Ascomycota</taxon>
        <taxon>Pezizomycotina</taxon>
        <taxon>Sordariomycetes</taxon>
        <taxon>Hypocreomycetidae</taxon>
        <taxon>Glomerellales</taxon>
        <taxon>Glomerellaceae</taxon>
        <taxon>Colletotrichum</taxon>
        <taxon>Colletotrichum acutatum species complex</taxon>
    </lineage>
</organism>
<dbReference type="Proteomes" id="UP000020467">
    <property type="component" value="Unassembled WGS sequence"/>
</dbReference>
<accession>A0A010SKR7</accession>
<dbReference type="KEGG" id="cfj:CFIO01_04446"/>
<evidence type="ECO:0000313" key="1">
    <source>
        <dbReference type="EMBL" id="EXF85438.1"/>
    </source>
</evidence>